<dbReference type="PROSITE" id="PS50181">
    <property type="entry name" value="FBOX"/>
    <property type="match status" value="1"/>
</dbReference>
<accession>A0A317XGX6</accession>
<dbReference type="GeneID" id="37119026"/>
<dbReference type="SUPFAM" id="SSF52047">
    <property type="entry name" value="RNI-like"/>
    <property type="match status" value="1"/>
</dbReference>
<organism evidence="2 3">
    <name type="scientific">Aspergillus sclerotioniger CBS 115572</name>
    <dbReference type="NCBI Taxonomy" id="1450535"/>
    <lineage>
        <taxon>Eukaryota</taxon>
        <taxon>Fungi</taxon>
        <taxon>Dikarya</taxon>
        <taxon>Ascomycota</taxon>
        <taxon>Pezizomycotina</taxon>
        <taxon>Eurotiomycetes</taxon>
        <taxon>Eurotiomycetidae</taxon>
        <taxon>Eurotiales</taxon>
        <taxon>Aspergillaceae</taxon>
        <taxon>Aspergillus</taxon>
        <taxon>Aspergillus subgen. Circumdati</taxon>
    </lineage>
</organism>
<evidence type="ECO:0000313" key="2">
    <source>
        <dbReference type="EMBL" id="PWY96648.1"/>
    </source>
</evidence>
<feature type="domain" description="F-box" evidence="1">
    <location>
        <begin position="1"/>
        <end position="44"/>
    </location>
</feature>
<proteinExistence type="predicted"/>
<dbReference type="SUPFAM" id="SSF81383">
    <property type="entry name" value="F-box domain"/>
    <property type="match status" value="1"/>
</dbReference>
<comment type="caution">
    <text evidence="2">The sequence shown here is derived from an EMBL/GenBank/DDBJ whole genome shotgun (WGS) entry which is preliminary data.</text>
</comment>
<dbReference type="InterPro" id="IPR001810">
    <property type="entry name" value="F-box_dom"/>
</dbReference>
<dbReference type="SMART" id="SM00256">
    <property type="entry name" value="FBOX"/>
    <property type="match status" value="1"/>
</dbReference>
<dbReference type="InterPro" id="IPR036047">
    <property type="entry name" value="F-box-like_dom_sf"/>
</dbReference>
<keyword evidence="3" id="KW-1185">Reference proteome</keyword>
<dbReference type="EMBL" id="MSFK01000001">
    <property type="protein sequence ID" value="PWY96648.1"/>
    <property type="molecule type" value="Genomic_DNA"/>
</dbReference>
<reference evidence="2 3" key="1">
    <citation type="submission" date="2016-12" db="EMBL/GenBank/DDBJ databases">
        <title>The genomes of Aspergillus section Nigri reveals drivers in fungal speciation.</title>
        <authorList>
            <consortium name="DOE Joint Genome Institute"/>
            <person name="Vesth T.C."/>
            <person name="Nybo J."/>
            <person name="Theobald S."/>
            <person name="Brandl J."/>
            <person name="Frisvad J.C."/>
            <person name="Nielsen K.F."/>
            <person name="Lyhne E.K."/>
            <person name="Kogle M.E."/>
            <person name="Kuo A."/>
            <person name="Riley R."/>
            <person name="Clum A."/>
            <person name="Nolan M."/>
            <person name="Lipzen A."/>
            <person name="Salamov A."/>
            <person name="Henrissat B."/>
            <person name="Wiebenga A."/>
            <person name="De Vries R.P."/>
            <person name="Grigoriev I.V."/>
            <person name="Mortensen U.H."/>
            <person name="Andersen M.R."/>
            <person name="Baker S.E."/>
        </authorList>
    </citation>
    <scope>NUCLEOTIDE SEQUENCE [LARGE SCALE GENOMIC DNA]</scope>
    <source>
        <strain evidence="2 3">CBS 115572</strain>
    </source>
</reference>
<evidence type="ECO:0000259" key="1">
    <source>
        <dbReference type="PROSITE" id="PS50181"/>
    </source>
</evidence>
<dbReference type="RefSeq" id="XP_025473409.1">
    <property type="nucleotide sequence ID" value="XM_025616883.1"/>
</dbReference>
<dbReference type="CDD" id="cd09917">
    <property type="entry name" value="F-box_SF"/>
    <property type="match status" value="1"/>
</dbReference>
<protein>
    <recommendedName>
        <fullName evidence="1">F-box domain-containing protein</fullName>
    </recommendedName>
</protein>
<dbReference type="Pfam" id="PF12937">
    <property type="entry name" value="F-box-like"/>
    <property type="match status" value="1"/>
</dbReference>
<dbReference type="Proteomes" id="UP000246702">
    <property type="component" value="Unassembled WGS sequence"/>
</dbReference>
<gene>
    <name evidence="2" type="ORF">BO94DRAFT_619740</name>
</gene>
<dbReference type="AlphaFoldDB" id="A0A317XGX6"/>
<evidence type="ECO:0000313" key="3">
    <source>
        <dbReference type="Proteomes" id="UP000246702"/>
    </source>
</evidence>
<dbReference type="Gene3D" id="1.20.1280.50">
    <property type="match status" value="1"/>
</dbReference>
<dbReference type="InterPro" id="IPR032675">
    <property type="entry name" value="LRR_dom_sf"/>
</dbReference>
<dbReference type="OrthoDB" id="4191831at2759"/>
<name>A0A317XGX6_9EURO</name>
<sequence>MALELPDEIWVSVFDYLEPKSVANLSLTSFRWHKLSRAHLYRELHWHWGSIPRYRIAQHMITLFRYPHLLKYVQEVEIYSKESRLGANHSHVISWPKEQLDYKLLKRALLDTVKGTGVPDQRAWQEAIENKDPYAYVALLLPNPPNLRSLKLDYSFVAMGGWPGLMLTHLTSSQIVDSRFEGAFNRLEVLDYGSNVPDLIYDHFKRDLNLLPDPRPEEFLGLFRLKGLKHLGVWLRWSNVMFEASPGTHWNLAQLQTLVLVRSRMGEAAVPKILQLTKSLRSLHLGLVYRNDDLVFDNPVQYVRDGLMMLIGQLEHLSIDFHYPSRFDGDYGTADEWQKRFDHLHAFLKSFTKLKTLELPIEMLLGFKDLSQQNMSGLLPKSLEKLALRDDLMALVPESFDSTEFGEWKENSMFECVQRFLKLPDQALQVPHLKQIVIRLGKGYGPLLFQHFEIELLSCTELTKDYGILVQGRAGHMTPGYWTNHALRDIDEEAGDYDKNGWDEFYCVGSSTHTPRWFDLFGCS</sequence>
<dbReference type="Gene3D" id="3.80.10.10">
    <property type="entry name" value="Ribonuclease Inhibitor"/>
    <property type="match status" value="1"/>
</dbReference>